<dbReference type="Proteomes" id="UP000640052">
    <property type="component" value="Unassembled WGS sequence"/>
</dbReference>
<sequence length="380" mass="40424">MIRWPFVGRDEERAALGAAARTGGALLTGPPGVGKSALAACLHGLRLSGTGSAVPLGAFAHLLPAGPPAANLFAWAAERLGPRPLLIADDAHLLDETSAALLHHLATRERSERATVIAVTRSGADLPAPLRALGLPRLELSPLRQEHAGRLLTAALGDRVDGETVRTFWRAAAGNLRFLRELVSAAVAAGALALVDGVWCSRGGLPLSLSLRELVSAEIGDLDEEERDVLELVAVHESVDAGILLAGDHPDAVHRVERRGLITTRPRGGALLVRLAHPMYQAVIREWVGPLRARHHIHRLAPGDTPVTGREQQVGQLASWGLTNREIADWLGLSHRTVGNHLHRLYAKVGVNDRTHLAGVLNLLNGLSADMPPGVSAFPR</sequence>
<dbReference type="InterPro" id="IPR003593">
    <property type="entry name" value="AAA+_ATPase"/>
</dbReference>
<dbReference type="InterPro" id="IPR000792">
    <property type="entry name" value="Tscrpt_reg_LuxR_C"/>
</dbReference>
<keyword evidence="6" id="KW-1185">Reference proteome</keyword>
<feature type="domain" description="HTH luxR-type" evidence="4">
    <location>
        <begin position="300"/>
        <end position="365"/>
    </location>
</feature>
<dbReference type="Gene3D" id="1.10.10.10">
    <property type="entry name" value="Winged helix-like DNA-binding domain superfamily/Winged helix DNA-binding domain"/>
    <property type="match status" value="1"/>
</dbReference>
<evidence type="ECO:0000313" key="6">
    <source>
        <dbReference type="Proteomes" id="UP000640052"/>
    </source>
</evidence>
<proteinExistence type="predicted"/>
<dbReference type="Gene3D" id="3.40.50.300">
    <property type="entry name" value="P-loop containing nucleotide triphosphate hydrolases"/>
    <property type="match status" value="1"/>
</dbReference>
<evidence type="ECO:0000259" key="4">
    <source>
        <dbReference type="PROSITE" id="PS50043"/>
    </source>
</evidence>
<keyword evidence="1" id="KW-0805">Transcription regulation</keyword>
<dbReference type="Pfam" id="PF00196">
    <property type="entry name" value="GerE"/>
    <property type="match status" value="1"/>
</dbReference>
<dbReference type="SUPFAM" id="SSF52540">
    <property type="entry name" value="P-loop containing nucleoside triphosphate hydrolases"/>
    <property type="match status" value="1"/>
</dbReference>
<protein>
    <recommendedName>
        <fullName evidence="4">HTH luxR-type domain-containing protein</fullName>
    </recommendedName>
</protein>
<name>A0A919Q8A0_9ACTN</name>
<dbReference type="RefSeq" id="WP_204041067.1">
    <property type="nucleotide sequence ID" value="NZ_BOOA01000017.1"/>
</dbReference>
<dbReference type="PROSITE" id="PS50043">
    <property type="entry name" value="HTH_LUXR_2"/>
    <property type="match status" value="1"/>
</dbReference>
<dbReference type="SMART" id="SM00382">
    <property type="entry name" value="AAA"/>
    <property type="match status" value="1"/>
</dbReference>
<dbReference type="SUPFAM" id="SSF46894">
    <property type="entry name" value="C-terminal effector domain of the bipartite response regulators"/>
    <property type="match status" value="1"/>
</dbReference>
<dbReference type="InterPro" id="IPR039420">
    <property type="entry name" value="WalR-like"/>
</dbReference>
<keyword evidence="2" id="KW-0238">DNA-binding</keyword>
<dbReference type="CDD" id="cd06170">
    <property type="entry name" value="LuxR_C_like"/>
    <property type="match status" value="1"/>
</dbReference>
<accession>A0A919Q8A0</accession>
<dbReference type="PANTHER" id="PTHR43214:SF24">
    <property type="entry name" value="TRANSCRIPTIONAL REGULATORY PROTEIN NARL-RELATED"/>
    <property type="match status" value="1"/>
</dbReference>
<dbReference type="SMART" id="SM00421">
    <property type="entry name" value="HTH_LUXR"/>
    <property type="match status" value="1"/>
</dbReference>
<dbReference type="PRINTS" id="PR00038">
    <property type="entry name" value="HTHLUXR"/>
</dbReference>
<comment type="caution">
    <text evidence="5">The sequence shown here is derived from an EMBL/GenBank/DDBJ whole genome shotgun (WGS) entry which is preliminary data.</text>
</comment>
<dbReference type="PANTHER" id="PTHR43214">
    <property type="entry name" value="TWO-COMPONENT RESPONSE REGULATOR"/>
    <property type="match status" value="1"/>
</dbReference>
<keyword evidence="3" id="KW-0804">Transcription</keyword>
<dbReference type="GO" id="GO:0003677">
    <property type="term" value="F:DNA binding"/>
    <property type="evidence" value="ECO:0007669"/>
    <property type="project" value="UniProtKB-KW"/>
</dbReference>
<evidence type="ECO:0000256" key="3">
    <source>
        <dbReference type="ARBA" id="ARBA00023163"/>
    </source>
</evidence>
<dbReference type="AlphaFoldDB" id="A0A919Q8A0"/>
<evidence type="ECO:0000256" key="1">
    <source>
        <dbReference type="ARBA" id="ARBA00023015"/>
    </source>
</evidence>
<dbReference type="InterPro" id="IPR016032">
    <property type="entry name" value="Sig_transdc_resp-reg_C-effctor"/>
</dbReference>
<gene>
    <name evidence="5" type="ORF">Aph01nite_26090</name>
</gene>
<reference evidence="5" key="1">
    <citation type="submission" date="2021-01" db="EMBL/GenBank/DDBJ databases">
        <title>Whole genome shotgun sequence of Acrocarpospora phusangensis NBRC 108782.</title>
        <authorList>
            <person name="Komaki H."/>
            <person name="Tamura T."/>
        </authorList>
    </citation>
    <scope>NUCLEOTIDE SEQUENCE</scope>
    <source>
        <strain evidence="5">NBRC 108782</strain>
    </source>
</reference>
<dbReference type="GO" id="GO:0006355">
    <property type="term" value="P:regulation of DNA-templated transcription"/>
    <property type="evidence" value="ECO:0007669"/>
    <property type="project" value="InterPro"/>
</dbReference>
<evidence type="ECO:0000313" key="5">
    <source>
        <dbReference type="EMBL" id="GIH24299.1"/>
    </source>
</evidence>
<evidence type="ECO:0000256" key="2">
    <source>
        <dbReference type="ARBA" id="ARBA00023125"/>
    </source>
</evidence>
<dbReference type="PROSITE" id="PS00622">
    <property type="entry name" value="HTH_LUXR_1"/>
    <property type="match status" value="1"/>
</dbReference>
<dbReference type="InterPro" id="IPR027417">
    <property type="entry name" value="P-loop_NTPase"/>
</dbReference>
<dbReference type="EMBL" id="BOOA01000017">
    <property type="protein sequence ID" value="GIH24299.1"/>
    <property type="molecule type" value="Genomic_DNA"/>
</dbReference>
<dbReference type="InterPro" id="IPR036388">
    <property type="entry name" value="WH-like_DNA-bd_sf"/>
</dbReference>
<organism evidence="5 6">
    <name type="scientific">Acrocarpospora phusangensis</name>
    <dbReference type="NCBI Taxonomy" id="1070424"/>
    <lineage>
        <taxon>Bacteria</taxon>
        <taxon>Bacillati</taxon>
        <taxon>Actinomycetota</taxon>
        <taxon>Actinomycetes</taxon>
        <taxon>Streptosporangiales</taxon>
        <taxon>Streptosporangiaceae</taxon>
        <taxon>Acrocarpospora</taxon>
    </lineage>
</organism>